<proteinExistence type="predicted"/>
<keyword evidence="3" id="KW-1185">Reference proteome</keyword>
<sequence>MVTRMKENRDKRYGKESSLSIPTPSFFLSVPVIRPPTTVATPSTPRRERNPLAKTSFQKFYEYLLNPKIYSLTLHFRTSLKVLFGKAKDRLAKCTVSLLARHCRLSVEKRVQQPDSS</sequence>
<dbReference type="Proteomes" id="UP000600918">
    <property type="component" value="Unassembled WGS sequence"/>
</dbReference>
<evidence type="ECO:0000313" key="3">
    <source>
        <dbReference type="Proteomes" id="UP000600918"/>
    </source>
</evidence>
<feature type="compositionally biased region" description="Basic and acidic residues" evidence="1">
    <location>
        <begin position="1"/>
        <end position="15"/>
    </location>
</feature>
<reference evidence="2" key="1">
    <citation type="journal article" date="2020" name="G3 (Bethesda)">
        <title>High-Quality Assemblies for Three Invasive Social Wasps from the &lt;i&gt;Vespula&lt;/i&gt; Genus.</title>
        <authorList>
            <person name="Harrop T.W.R."/>
            <person name="Guhlin J."/>
            <person name="McLaughlin G.M."/>
            <person name="Permina E."/>
            <person name="Stockwell P."/>
            <person name="Gilligan J."/>
            <person name="Le Lec M.F."/>
            <person name="Gruber M.A.M."/>
            <person name="Quinn O."/>
            <person name="Lovegrove M."/>
            <person name="Duncan E.J."/>
            <person name="Remnant E.J."/>
            <person name="Van Eeckhoven J."/>
            <person name="Graham B."/>
            <person name="Knapp R.A."/>
            <person name="Langford K.W."/>
            <person name="Kronenberg Z."/>
            <person name="Press M.O."/>
            <person name="Eacker S.M."/>
            <person name="Wilson-Rankin E.E."/>
            <person name="Purcell J."/>
            <person name="Lester P.J."/>
            <person name="Dearden P.K."/>
        </authorList>
    </citation>
    <scope>NUCLEOTIDE SEQUENCE</scope>
    <source>
        <strain evidence="2">Volc-1</strain>
    </source>
</reference>
<evidence type="ECO:0000256" key="1">
    <source>
        <dbReference type="SAM" id="MobiDB-lite"/>
    </source>
</evidence>
<comment type="caution">
    <text evidence="2">The sequence shown here is derived from an EMBL/GenBank/DDBJ whole genome shotgun (WGS) entry which is preliminary data.</text>
</comment>
<dbReference type="AlphaFoldDB" id="A0A834UEC3"/>
<accession>A0A834UEC3</accession>
<organism evidence="2 3">
    <name type="scientific">Vespula pensylvanica</name>
    <name type="common">Western yellow jacket</name>
    <name type="synonym">Wasp</name>
    <dbReference type="NCBI Taxonomy" id="30213"/>
    <lineage>
        <taxon>Eukaryota</taxon>
        <taxon>Metazoa</taxon>
        <taxon>Ecdysozoa</taxon>
        <taxon>Arthropoda</taxon>
        <taxon>Hexapoda</taxon>
        <taxon>Insecta</taxon>
        <taxon>Pterygota</taxon>
        <taxon>Neoptera</taxon>
        <taxon>Endopterygota</taxon>
        <taxon>Hymenoptera</taxon>
        <taxon>Apocrita</taxon>
        <taxon>Aculeata</taxon>
        <taxon>Vespoidea</taxon>
        <taxon>Vespidae</taxon>
        <taxon>Vespinae</taxon>
        <taxon>Vespula</taxon>
    </lineage>
</organism>
<name>A0A834UEC3_VESPE</name>
<protein>
    <submittedName>
        <fullName evidence="2">Uncharacterized protein</fullName>
    </submittedName>
</protein>
<gene>
    <name evidence="2" type="ORF">H0235_003050</name>
</gene>
<dbReference type="EMBL" id="JACSDY010000002">
    <property type="protein sequence ID" value="KAF7434859.1"/>
    <property type="molecule type" value="Genomic_DNA"/>
</dbReference>
<feature type="region of interest" description="Disordered" evidence="1">
    <location>
        <begin position="1"/>
        <end position="23"/>
    </location>
</feature>
<evidence type="ECO:0000313" key="2">
    <source>
        <dbReference type="EMBL" id="KAF7434859.1"/>
    </source>
</evidence>